<dbReference type="Gene3D" id="2.60.120.1440">
    <property type="match status" value="1"/>
</dbReference>
<accession>A0ABT0PQJ7</accession>
<dbReference type="InterPro" id="IPR032508">
    <property type="entry name" value="FecR_C"/>
</dbReference>
<comment type="caution">
    <text evidence="3">The sequence shown here is derived from an EMBL/GenBank/DDBJ whole genome shotgun (WGS) entry which is preliminary data.</text>
</comment>
<dbReference type="PANTHER" id="PTHR30273">
    <property type="entry name" value="PERIPLASMIC SIGNAL SENSOR AND SIGMA FACTOR ACTIVATOR FECR-RELATED"/>
    <property type="match status" value="1"/>
</dbReference>
<dbReference type="InterPro" id="IPR006860">
    <property type="entry name" value="FecR"/>
</dbReference>
<organism evidence="3 4">
    <name type="scientific">Flagellimonas spongiicola</name>
    <dbReference type="NCBI Taxonomy" id="2942208"/>
    <lineage>
        <taxon>Bacteria</taxon>
        <taxon>Pseudomonadati</taxon>
        <taxon>Bacteroidota</taxon>
        <taxon>Flavobacteriia</taxon>
        <taxon>Flavobacteriales</taxon>
        <taxon>Flavobacteriaceae</taxon>
        <taxon>Flagellimonas</taxon>
    </lineage>
</organism>
<reference evidence="3 4" key="1">
    <citation type="submission" date="2022-05" db="EMBL/GenBank/DDBJ databases">
        <authorList>
            <person name="Park J.-S."/>
        </authorList>
    </citation>
    <scope>NUCLEOTIDE SEQUENCE [LARGE SCALE GENOMIC DNA]</scope>
    <source>
        <strain evidence="3 4">2012CJ35-5</strain>
    </source>
</reference>
<dbReference type="EMBL" id="JAMFMA010000002">
    <property type="protein sequence ID" value="MCL6273634.1"/>
    <property type="molecule type" value="Genomic_DNA"/>
</dbReference>
<evidence type="ECO:0000313" key="3">
    <source>
        <dbReference type="EMBL" id="MCL6273634.1"/>
    </source>
</evidence>
<dbReference type="Pfam" id="PF16344">
    <property type="entry name" value="FecR_C"/>
    <property type="match status" value="1"/>
</dbReference>
<name>A0ABT0PQJ7_9FLAO</name>
<dbReference type="PIRSF" id="PIRSF018266">
    <property type="entry name" value="FecR"/>
    <property type="match status" value="1"/>
</dbReference>
<feature type="domain" description="FecR protein" evidence="1">
    <location>
        <begin position="178"/>
        <end position="270"/>
    </location>
</feature>
<evidence type="ECO:0000259" key="1">
    <source>
        <dbReference type="Pfam" id="PF04773"/>
    </source>
</evidence>
<dbReference type="PANTHER" id="PTHR30273:SF2">
    <property type="entry name" value="PROTEIN FECR"/>
    <property type="match status" value="1"/>
</dbReference>
<evidence type="ECO:0000313" key="4">
    <source>
        <dbReference type="Proteomes" id="UP001203607"/>
    </source>
</evidence>
<dbReference type="RefSeq" id="WP_249656826.1">
    <property type="nucleotide sequence ID" value="NZ_JAMFMA010000002.1"/>
</dbReference>
<feature type="domain" description="Protein FecR C-terminal" evidence="2">
    <location>
        <begin position="316"/>
        <end position="383"/>
    </location>
</feature>
<dbReference type="Pfam" id="PF04773">
    <property type="entry name" value="FecR"/>
    <property type="match status" value="1"/>
</dbReference>
<proteinExistence type="predicted"/>
<keyword evidence="4" id="KW-1185">Reference proteome</keyword>
<protein>
    <submittedName>
        <fullName evidence="3">FecR family protein</fullName>
    </submittedName>
</protein>
<gene>
    <name evidence="3" type="ORF">M3P19_06410</name>
</gene>
<evidence type="ECO:0000259" key="2">
    <source>
        <dbReference type="Pfam" id="PF16344"/>
    </source>
</evidence>
<dbReference type="Gene3D" id="3.55.50.30">
    <property type="match status" value="1"/>
</dbReference>
<dbReference type="InterPro" id="IPR012373">
    <property type="entry name" value="Ferrdict_sens_TM"/>
</dbReference>
<dbReference type="Proteomes" id="UP001203607">
    <property type="component" value="Unassembled WGS sequence"/>
</dbReference>
<sequence>MQELIEKYLNRTISKKERKQLKKWVLANNNNLRTFRTEIKNRSKNNLYHQFDGKDAYVTFLKSIEKRKKRNPFVQHQWKYAAIFIGLISLGLIVAKPWNSEQSSQITSTEHQEINQLNQVVITLADGTKQLLSKDDTGTISNKNGKVIAVKNGKELDFSGTSSTQEDQLVFNEIYVPYGQTFSLTLSDGTKVWLNAGTSLKFPQHLNTATKNRIVYLSGEAFFDVTKDKNRPFIVNAENLDIEVLGTQFNVSAYKSDGAIATTLVEGSVRVYENSNPDTKMKLTPNYQAAFAKEHGTFSKHFVDTRIYTGWMQNLLIIDNLKFDHILKKLERSHNVTFINKNLDLNNEAFMGEFENESITHILNTIASSTPFNYTIENNVITISK</sequence>